<gene>
    <name evidence="1" type="ORF">E2C01_009280</name>
</gene>
<proteinExistence type="predicted"/>
<evidence type="ECO:0000313" key="2">
    <source>
        <dbReference type="Proteomes" id="UP000324222"/>
    </source>
</evidence>
<keyword evidence="2" id="KW-1185">Reference proteome</keyword>
<comment type="caution">
    <text evidence="1">The sequence shown here is derived from an EMBL/GenBank/DDBJ whole genome shotgun (WGS) entry which is preliminary data.</text>
</comment>
<organism evidence="1 2">
    <name type="scientific">Portunus trituberculatus</name>
    <name type="common">Swimming crab</name>
    <name type="synonym">Neptunus trituberculatus</name>
    <dbReference type="NCBI Taxonomy" id="210409"/>
    <lineage>
        <taxon>Eukaryota</taxon>
        <taxon>Metazoa</taxon>
        <taxon>Ecdysozoa</taxon>
        <taxon>Arthropoda</taxon>
        <taxon>Crustacea</taxon>
        <taxon>Multicrustacea</taxon>
        <taxon>Malacostraca</taxon>
        <taxon>Eumalacostraca</taxon>
        <taxon>Eucarida</taxon>
        <taxon>Decapoda</taxon>
        <taxon>Pleocyemata</taxon>
        <taxon>Brachyura</taxon>
        <taxon>Eubrachyura</taxon>
        <taxon>Portunoidea</taxon>
        <taxon>Portunidae</taxon>
        <taxon>Portuninae</taxon>
        <taxon>Portunus</taxon>
    </lineage>
</organism>
<protein>
    <submittedName>
        <fullName evidence="1">Uncharacterized protein</fullName>
    </submittedName>
</protein>
<dbReference type="AlphaFoldDB" id="A0A5B7D5F5"/>
<name>A0A5B7D5F5_PORTR</name>
<accession>A0A5B7D5F5</accession>
<dbReference type="EMBL" id="VSRR010000507">
    <property type="protein sequence ID" value="MPC16456.1"/>
    <property type="molecule type" value="Genomic_DNA"/>
</dbReference>
<reference evidence="1 2" key="1">
    <citation type="submission" date="2019-05" db="EMBL/GenBank/DDBJ databases">
        <title>Another draft genome of Portunus trituberculatus and its Hox gene families provides insights of decapod evolution.</title>
        <authorList>
            <person name="Jeong J.-H."/>
            <person name="Song I."/>
            <person name="Kim S."/>
            <person name="Choi T."/>
            <person name="Kim D."/>
            <person name="Ryu S."/>
            <person name="Kim W."/>
        </authorList>
    </citation>
    <scope>NUCLEOTIDE SEQUENCE [LARGE SCALE GENOMIC DNA]</scope>
    <source>
        <tissue evidence="1">Muscle</tissue>
    </source>
</reference>
<evidence type="ECO:0000313" key="1">
    <source>
        <dbReference type="EMBL" id="MPC16456.1"/>
    </source>
</evidence>
<dbReference type="Proteomes" id="UP000324222">
    <property type="component" value="Unassembled WGS sequence"/>
</dbReference>
<sequence length="101" mass="11321">MSSSDDDQIQLSQVLSPHLQQHPVQREAVIGEWQRSHRTPICREAAAAPSQAPCGRFSYNRIEHLRGYLLTYLRQVSGDTATRLHAGVPVLRHQSRSCSAC</sequence>